<sequence>MSGSSGPPGGSDDSDSEEDPHPQGHGRDPATSPRPRNPPAATDPFAPGDQCIPGRDRSRILAPIDYEPLGVDRRFVPAPSDSAWLALSTSGFRESSPVQIQ</sequence>
<gene>
    <name evidence="2" type="ORF">Pfra01_000308600</name>
</gene>
<protein>
    <submittedName>
        <fullName evidence="2">Unnamed protein product</fullName>
    </submittedName>
</protein>
<reference evidence="2" key="1">
    <citation type="submission" date="2023-04" db="EMBL/GenBank/DDBJ databases">
        <title>Phytophthora fragariaefolia NBRC 109709.</title>
        <authorList>
            <person name="Ichikawa N."/>
            <person name="Sato H."/>
            <person name="Tonouchi N."/>
        </authorList>
    </citation>
    <scope>NUCLEOTIDE SEQUENCE</scope>
    <source>
        <strain evidence="2">NBRC 109709</strain>
    </source>
</reference>
<dbReference type="Proteomes" id="UP001165121">
    <property type="component" value="Unassembled WGS sequence"/>
</dbReference>
<feature type="region of interest" description="Disordered" evidence="1">
    <location>
        <begin position="1"/>
        <end position="56"/>
    </location>
</feature>
<feature type="compositionally biased region" description="Basic and acidic residues" evidence="1">
    <location>
        <begin position="19"/>
        <end position="28"/>
    </location>
</feature>
<evidence type="ECO:0000256" key="1">
    <source>
        <dbReference type="SAM" id="MobiDB-lite"/>
    </source>
</evidence>
<keyword evidence="3" id="KW-1185">Reference proteome</keyword>
<proteinExistence type="predicted"/>
<organism evidence="2 3">
    <name type="scientific">Phytophthora fragariaefolia</name>
    <dbReference type="NCBI Taxonomy" id="1490495"/>
    <lineage>
        <taxon>Eukaryota</taxon>
        <taxon>Sar</taxon>
        <taxon>Stramenopiles</taxon>
        <taxon>Oomycota</taxon>
        <taxon>Peronosporomycetes</taxon>
        <taxon>Peronosporales</taxon>
        <taxon>Peronosporaceae</taxon>
        <taxon>Phytophthora</taxon>
    </lineage>
</organism>
<accession>A0A9W6WPN2</accession>
<name>A0A9W6WPN2_9STRA</name>
<comment type="caution">
    <text evidence="2">The sequence shown here is derived from an EMBL/GenBank/DDBJ whole genome shotgun (WGS) entry which is preliminary data.</text>
</comment>
<evidence type="ECO:0000313" key="2">
    <source>
        <dbReference type="EMBL" id="GMF21954.1"/>
    </source>
</evidence>
<evidence type="ECO:0000313" key="3">
    <source>
        <dbReference type="Proteomes" id="UP001165121"/>
    </source>
</evidence>
<dbReference type="EMBL" id="BSXT01000241">
    <property type="protein sequence ID" value="GMF21954.1"/>
    <property type="molecule type" value="Genomic_DNA"/>
</dbReference>
<dbReference type="AlphaFoldDB" id="A0A9W6WPN2"/>